<dbReference type="AlphaFoldDB" id="A0A6M4MH13"/>
<dbReference type="CDD" id="cd04212">
    <property type="entry name" value="CuRO_UO_II"/>
    <property type="match status" value="1"/>
</dbReference>
<reference evidence="12" key="1">
    <citation type="submission" date="2014-12" db="EMBL/GenBank/DDBJ databases">
        <title>Complete genome sequence of a multi-drug resistant Klebsiella pneumoniae.</title>
        <authorList>
            <person name="Hua X."/>
            <person name="Chen Q."/>
            <person name="Li X."/>
            <person name="Feng Y."/>
            <person name="Ruan Z."/>
            <person name="Yu Y."/>
        </authorList>
    </citation>
    <scope>NUCLEOTIDE SEQUENCE [LARGE SCALE GENOMIC DNA]</scope>
    <source>
        <strain evidence="12">5.12</strain>
    </source>
</reference>
<name>A0A6M4MH13_9ALTE</name>
<dbReference type="InterPro" id="IPR034227">
    <property type="entry name" value="CuRO_UO_II"/>
</dbReference>
<evidence type="ECO:0000256" key="3">
    <source>
        <dbReference type="ARBA" id="ARBA00022448"/>
    </source>
</evidence>
<dbReference type="GO" id="GO:0042773">
    <property type="term" value="P:ATP synthesis coupled electron transport"/>
    <property type="evidence" value="ECO:0007669"/>
    <property type="project" value="TreeGrafter"/>
</dbReference>
<evidence type="ECO:0000313" key="12">
    <source>
        <dbReference type="Proteomes" id="UP000219285"/>
    </source>
</evidence>
<dbReference type="InterPro" id="IPR045187">
    <property type="entry name" value="CcO_II"/>
</dbReference>
<dbReference type="PANTHER" id="PTHR22888:SF18">
    <property type="entry name" value="CYTOCHROME BO(3) UBIQUINOL OXIDASE SUBUNIT 2"/>
    <property type="match status" value="1"/>
</dbReference>
<dbReference type="PANTHER" id="PTHR22888">
    <property type="entry name" value="CYTOCHROME C OXIDASE, SUBUNIT II"/>
    <property type="match status" value="1"/>
</dbReference>
<evidence type="ECO:0000256" key="9">
    <source>
        <dbReference type="SAM" id="Phobius"/>
    </source>
</evidence>
<comment type="similarity">
    <text evidence="2">Belongs to the cytochrome c oxidase subunit 2 family.</text>
</comment>
<evidence type="ECO:0000256" key="1">
    <source>
        <dbReference type="ARBA" id="ARBA00004651"/>
    </source>
</evidence>
<evidence type="ECO:0000256" key="5">
    <source>
        <dbReference type="ARBA" id="ARBA00022692"/>
    </source>
</evidence>
<evidence type="ECO:0000256" key="6">
    <source>
        <dbReference type="ARBA" id="ARBA00022982"/>
    </source>
</evidence>
<feature type="domain" description="Cytochrome oxidase subunit II copper A binding" evidence="10">
    <location>
        <begin position="113"/>
        <end position="225"/>
    </location>
</feature>
<evidence type="ECO:0000256" key="8">
    <source>
        <dbReference type="ARBA" id="ARBA00023136"/>
    </source>
</evidence>
<keyword evidence="4" id="KW-1003">Cell membrane</keyword>
<dbReference type="OrthoDB" id="9783445at2"/>
<feature type="transmembrane region" description="Helical" evidence="9">
    <location>
        <begin position="31"/>
        <end position="56"/>
    </location>
</feature>
<keyword evidence="12" id="KW-1185">Reference proteome</keyword>
<dbReference type="InterPro" id="IPR002429">
    <property type="entry name" value="CcO_II-like_C"/>
</dbReference>
<dbReference type="GO" id="GO:0004129">
    <property type="term" value="F:cytochrome-c oxidase activity"/>
    <property type="evidence" value="ECO:0007669"/>
    <property type="project" value="InterPro"/>
</dbReference>
<dbReference type="InterPro" id="IPR036257">
    <property type="entry name" value="Cyt_c_oxidase_su2_TM_sf"/>
</dbReference>
<feature type="transmembrane region" description="Helical" evidence="9">
    <location>
        <begin position="77"/>
        <end position="95"/>
    </location>
</feature>
<keyword evidence="8 9" id="KW-0472">Membrane</keyword>
<dbReference type="KEGG" id="apel:CA267_017210"/>
<keyword evidence="5 9" id="KW-0812">Transmembrane</keyword>
<dbReference type="Pfam" id="PF00116">
    <property type="entry name" value="COX2"/>
    <property type="match status" value="1"/>
</dbReference>
<dbReference type="GO" id="GO:0005886">
    <property type="term" value="C:plasma membrane"/>
    <property type="evidence" value="ECO:0007669"/>
    <property type="project" value="UniProtKB-SubCell"/>
</dbReference>
<dbReference type="GO" id="GO:0005507">
    <property type="term" value="F:copper ion binding"/>
    <property type="evidence" value="ECO:0007669"/>
    <property type="project" value="InterPro"/>
</dbReference>
<accession>A0A6M4MH13</accession>
<dbReference type="EMBL" id="CP052766">
    <property type="protein sequence ID" value="QJR82363.1"/>
    <property type="molecule type" value="Genomic_DNA"/>
</dbReference>
<keyword evidence="3" id="KW-0813">Transport</keyword>
<dbReference type="SUPFAM" id="SSF81464">
    <property type="entry name" value="Cytochrome c oxidase subunit II-like, transmembrane region"/>
    <property type="match status" value="1"/>
</dbReference>
<dbReference type="Gene3D" id="1.10.287.90">
    <property type="match status" value="1"/>
</dbReference>
<evidence type="ECO:0000259" key="10">
    <source>
        <dbReference type="PROSITE" id="PS50857"/>
    </source>
</evidence>
<organism evidence="11 12">
    <name type="scientific">Alteromonas pelagimontana</name>
    <dbReference type="NCBI Taxonomy" id="1858656"/>
    <lineage>
        <taxon>Bacteria</taxon>
        <taxon>Pseudomonadati</taxon>
        <taxon>Pseudomonadota</taxon>
        <taxon>Gammaproteobacteria</taxon>
        <taxon>Alteromonadales</taxon>
        <taxon>Alteromonadaceae</taxon>
        <taxon>Alteromonas/Salinimonas group</taxon>
        <taxon>Alteromonas</taxon>
    </lineage>
</organism>
<dbReference type="Gene3D" id="2.60.40.420">
    <property type="entry name" value="Cupredoxins - blue copper proteins"/>
    <property type="match status" value="1"/>
</dbReference>
<dbReference type="SUPFAM" id="SSF49503">
    <property type="entry name" value="Cupredoxins"/>
    <property type="match status" value="1"/>
</dbReference>
<comment type="subcellular location">
    <subcellularLocation>
        <location evidence="1">Cell membrane</location>
        <topology evidence="1">Multi-pass membrane protein</topology>
    </subcellularLocation>
</comment>
<keyword evidence="7 9" id="KW-1133">Transmembrane helix</keyword>
<reference evidence="11 12" key="2">
    <citation type="submission" date="2020-04" db="EMBL/GenBank/DDBJ databases">
        <title>Complete genome sequence of Alteromonas pelagimontana 5.12T.</title>
        <authorList>
            <person name="Sinha R.K."/>
            <person name="Krishnan K.P."/>
            <person name="Kurian J.P."/>
        </authorList>
    </citation>
    <scope>NUCLEOTIDE SEQUENCE [LARGE SCALE GENOMIC DNA]</scope>
    <source>
        <strain evidence="11 12">5.12</strain>
    </source>
</reference>
<evidence type="ECO:0000256" key="2">
    <source>
        <dbReference type="ARBA" id="ARBA00007866"/>
    </source>
</evidence>
<dbReference type="RefSeq" id="WP_075609646.1">
    <property type="nucleotide sequence ID" value="NZ_CP052766.1"/>
</dbReference>
<evidence type="ECO:0000256" key="4">
    <source>
        <dbReference type="ARBA" id="ARBA00022475"/>
    </source>
</evidence>
<protein>
    <submittedName>
        <fullName evidence="11">Cytochrome ubiquinol oxidase subunit II</fullName>
    </submittedName>
</protein>
<dbReference type="PROSITE" id="PS50857">
    <property type="entry name" value="COX2_CUA"/>
    <property type="match status" value="1"/>
</dbReference>
<sequence length="322" mass="35887">MSLLLLIPPANASATFLAPLGSVAEAQRSHLIWVIVLTLGAIVPVLIATPLILWRYRYQNKKAKYLPSWAFSIKLEYVLWGLPSIIVTALAFKLWHSVAELAPYRPIESQENVAPLCVQVVGLNWKWLFIYPQYNIATVNALNLPVGRPVSLQLTTDTVMQSFRISALAGQIYAMPGMTTQLNFIASKKGETLGENTQYNGDKFAEQRFAVKALSTADFQQWVSQVKDTGNQLTAENYHILAKPGNAALARKQLDLKNNEALNFNALPAHLFHRIVNRYHTHSAVPDTAQPGSPTYEAERASLPSLDLPMTNFCTQMKKELQ</sequence>
<gene>
    <name evidence="11" type="ORF">CA267_017210</name>
</gene>
<dbReference type="InterPro" id="IPR008972">
    <property type="entry name" value="Cupredoxin"/>
</dbReference>
<evidence type="ECO:0000313" key="11">
    <source>
        <dbReference type="EMBL" id="QJR82363.1"/>
    </source>
</evidence>
<dbReference type="Proteomes" id="UP000219285">
    <property type="component" value="Chromosome"/>
</dbReference>
<keyword evidence="6" id="KW-0249">Electron transport</keyword>
<evidence type="ECO:0000256" key="7">
    <source>
        <dbReference type="ARBA" id="ARBA00022989"/>
    </source>
</evidence>
<proteinExistence type="inferred from homology"/>